<gene>
    <name evidence="1" type="ORF">FIBSPDRAFT_730548</name>
</gene>
<evidence type="ECO:0000313" key="1">
    <source>
        <dbReference type="EMBL" id="KZP27576.1"/>
    </source>
</evidence>
<dbReference type="Proteomes" id="UP000076532">
    <property type="component" value="Unassembled WGS sequence"/>
</dbReference>
<dbReference type="EMBL" id="KV417508">
    <property type="protein sequence ID" value="KZP27576.1"/>
    <property type="molecule type" value="Genomic_DNA"/>
</dbReference>
<protein>
    <submittedName>
        <fullName evidence="1">Uncharacterized protein</fullName>
    </submittedName>
</protein>
<name>A0A166QV11_9AGAM</name>
<feature type="non-terminal residue" evidence="1">
    <location>
        <position position="99"/>
    </location>
</feature>
<organism evidence="1 2">
    <name type="scientific">Athelia psychrophila</name>
    <dbReference type="NCBI Taxonomy" id="1759441"/>
    <lineage>
        <taxon>Eukaryota</taxon>
        <taxon>Fungi</taxon>
        <taxon>Dikarya</taxon>
        <taxon>Basidiomycota</taxon>
        <taxon>Agaricomycotina</taxon>
        <taxon>Agaricomycetes</taxon>
        <taxon>Agaricomycetidae</taxon>
        <taxon>Atheliales</taxon>
        <taxon>Atheliaceae</taxon>
        <taxon>Athelia</taxon>
    </lineage>
</organism>
<sequence length="99" mass="11027">MLRQCVSPDQRDWVGKLRLIKFTMNSASSATTGYAPFVLNTGRMPPSMGWNADSEFPGVHVFAQRIKDVIIIAARVKQTQMANRKRENSPFATGDLVSL</sequence>
<proteinExistence type="predicted"/>
<evidence type="ECO:0000313" key="2">
    <source>
        <dbReference type="Proteomes" id="UP000076532"/>
    </source>
</evidence>
<reference evidence="1 2" key="1">
    <citation type="journal article" date="2016" name="Mol. Biol. Evol.">
        <title>Comparative Genomics of Early-Diverging Mushroom-Forming Fungi Provides Insights into the Origins of Lignocellulose Decay Capabilities.</title>
        <authorList>
            <person name="Nagy L.G."/>
            <person name="Riley R."/>
            <person name="Tritt A."/>
            <person name="Adam C."/>
            <person name="Daum C."/>
            <person name="Floudas D."/>
            <person name="Sun H."/>
            <person name="Yadav J.S."/>
            <person name="Pangilinan J."/>
            <person name="Larsson K.H."/>
            <person name="Matsuura K."/>
            <person name="Barry K."/>
            <person name="Labutti K."/>
            <person name="Kuo R."/>
            <person name="Ohm R.A."/>
            <person name="Bhattacharya S.S."/>
            <person name="Shirouzu T."/>
            <person name="Yoshinaga Y."/>
            <person name="Martin F.M."/>
            <person name="Grigoriev I.V."/>
            <person name="Hibbett D.S."/>
        </authorList>
    </citation>
    <scope>NUCLEOTIDE SEQUENCE [LARGE SCALE GENOMIC DNA]</scope>
    <source>
        <strain evidence="1 2">CBS 109695</strain>
    </source>
</reference>
<dbReference type="AlphaFoldDB" id="A0A166QV11"/>
<dbReference type="OrthoDB" id="3227343at2759"/>
<keyword evidence="2" id="KW-1185">Reference proteome</keyword>
<accession>A0A166QV11</accession>